<evidence type="ECO:0000313" key="1">
    <source>
        <dbReference type="EMBL" id="CAI9175445.1"/>
    </source>
</evidence>
<protein>
    <submittedName>
        <fullName evidence="1">Uncharacterized protein</fullName>
    </submittedName>
</protein>
<organism evidence="1 2">
    <name type="scientific">Rangifer tarandus platyrhynchus</name>
    <name type="common">Svalbard reindeer</name>
    <dbReference type="NCBI Taxonomy" id="3082113"/>
    <lineage>
        <taxon>Eukaryota</taxon>
        <taxon>Metazoa</taxon>
        <taxon>Chordata</taxon>
        <taxon>Craniata</taxon>
        <taxon>Vertebrata</taxon>
        <taxon>Euteleostomi</taxon>
        <taxon>Mammalia</taxon>
        <taxon>Eutheria</taxon>
        <taxon>Laurasiatheria</taxon>
        <taxon>Artiodactyla</taxon>
        <taxon>Ruminantia</taxon>
        <taxon>Pecora</taxon>
        <taxon>Cervidae</taxon>
        <taxon>Odocoileinae</taxon>
        <taxon>Rangifer</taxon>
    </lineage>
</organism>
<dbReference type="EMBL" id="OX459941">
    <property type="protein sequence ID" value="CAI9175445.1"/>
    <property type="molecule type" value="Genomic_DNA"/>
</dbReference>
<evidence type="ECO:0000313" key="2">
    <source>
        <dbReference type="Proteomes" id="UP001176941"/>
    </source>
</evidence>
<dbReference type="Proteomes" id="UP001176941">
    <property type="component" value="Chromosome 5"/>
</dbReference>
<gene>
    <name evidence="1" type="ORF">MRATA1EN1_LOCUS24407</name>
</gene>
<keyword evidence="2" id="KW-1185">Reference proteome</keyword>
<sequence length="99" mass="11036">MGPILRISDFVGLETCISKEFSVDPAAAGLETHFENFRPTTFTTLPILLTDSSHPSGLSFDFITSKKSFLNLKSKLSIHPLHFQNPLDLLVHRTDHSVL</sequence>
<accession>A0ABN8ZPQ4</accession>
<proteinExistence type="predicted"/>
<reference evidence="1" key="1">
    <citation type="submission" date="2023-04" db="EMBL/GenBank/DDBJ databases">
        <authorList>
            <consortium name="ELIXIR-Norway"/>
        </authorList>
    </citation>
    <scope>NUCLEOTIDE SEQUENCE [LARGE SCALE GENOMIC DNA]</scope>
</reference>
<name>A0ABN8ZPQ4_RANTA</name>